<evidence type="ECO:0000256" key="1">
    <source>
        <dbReference type="SAM" id="Phobius"/>
    </source>
</evidence>
<keyword evidence="3" id="KW-1185">Reference proteome</keyword>
<reference evidence="2 3" key="1">
    <citation type="submission" date="2024-03" db="EMBL/GenBank/DDBJ databases">
        <title>Human intestinal bacterial collection.</title>
        <authorList>
            <person name="Pauvert C."/>
            <person name="Hitch T.C.A."/>
            <person name="Clavel T."/>
        </authorList>
    </citation>
    <scope>NUCLEOTIDE SEQUENCE [LARGE SCALE GENOMIC DNA]</scope>
    <source>
        <strain evidence="2 3">CLA-AA-H95</strain>
    </source>
</reference>
<sequence length="167" mass="19502">MNQRDNTFFEAYKRLDRLCRDILNCQNGVSEYIQQMDKTPQAQYTVTNWEKDYKMLKHIRWVRNQIAHDTSDAPFSTEADLEFTNAFYDRIINQNDPFSHLRKAEQRKTYANNNYYFPPKSSDNSFHTQLPDTSNDSSSHGPLAVISIIAGIIIIILIVFSLINMNL</sequence>
<comment type="caution">
    <text evidence="2">The sequence shown here is derived from an EMBL/GenBank/DDBJ whole genome shotgun (WGS) entry which is preliminary data.</text>
</comment>
<keyword evidence="1" id="KW-0472">Membrane</keyword>
<keyword evidence="1" id="KW-1133">Transmembrane helix</keyword>
<evidence type="ECO:0000313" key="2">
    <source>
        <dbReference type="EMBL" id="MEQ2359149.1"/>
    </source>
</evidence>
<name>A0ABV1ALU7_9FIRM</name>
<dbReference type="InterPro" id="IPR046678">
    <property type="entry name" value="DUF6548"/>
</dbReference>
<keyword evidence="1" id="KW-0812">Transmembrane</keyword>
<proteinExistence type="predicted"/>
<dbReference type="Pfam" id="PF20185">
    <property type="entry name" value="DUF6548"/>
    <property type="match status" value="1"/>
</dbReference>
<gene>
    <name evidence="2" type="ORF">WMO75_12600</name>
</gene>
<protein>
    <submittedName>
        <fullName evidence="2">DUF6548 family protein</fullName>
    </submittedName>
</protein>
<dbReference type="Proteomes" id="UP001446032">
    <property type="component" value="Unassembled WGS sequence"/>
</dbReference>
<evidence type="ECO:0000313" key="3">
    <source>
        <dbReference type="Proteomes" id="UP001446032"/>
    </source>
</evidence>
<accession>A0ABV1ALU7</accession>
<dbReference type="RefSeq" id="WP_173905142.1">
    <property type="nucleotide sequence ID" value="NZ_JBBMEI010000041.1"/>
</dbReference>
<organism evidence="2 3">
    <name type="scientific">Blautia intestinihominis</name>
    <dbReference type="NCBI Taxonomy" id="3133152"/>
    <lineage>
        <taxon>Bacteria</taxon>
        <taxon>Bacillati</taxon>
        <taxon>Bacillota</taxon>
        <taxon>Clostridia</taxon>
        <taxon>Lachnospirales</taxon>
        <taxon>Lachnospiraceae</taxon>
        <taxon>Blautia</taxon>
    </lineage>
</organism>
<feature type="transmembrane region" description="Helical" evidence="1">
    <location>
        <begin position="143"/>
        <end position="163"/>
    </location>
</feature>
<dbReference type="EMBL" id="JBBMEI010000041">
    <property type="protein sequence ID" value="MEQ2359149.1"/>
    <property type="molecule type" value="Genomic_DNA"/>
</dbReference>